<feature type="domain" description="Transport-associated OB type 2" evidence="1">
    <location>
        <begin position="120"/>
        <end position="191"/>
    </location>
</feature>
<comment type="caution">
    <text evidence="2">The sequence shown here is derived from an EMBL/GenBank/DDBJ whole genome shotgun (WGS) entry which is preliminary data.</text>
</comment>
<dbReference type="InterPro" id="IPR008995">
    <property type="entry name" value="Mo/tungstate-bd_C_term_dom"/>
</dbReference>
<dbReference type="GO" id="GO:0022857">
    <property type="term" value="F:transmembrane transporter activity"/>
    <property type="evidence" value="ECO:0007669"/>
    <property type="project" value="InterPro"/>
</dbReference>
<proteinExistence type="predicted"/>
<dbReference type="Gene3D" id="2.40.50.100">
    <property type="match status" value="1"/>
</dbReference>
<dbReference type="Proteomes" id="UP000637720">
    <property type="component" value="Unassembled WGS sequence"/>
</dbReference>
<dbReference type="Gene3D" id="2.40.50.140">
    <property type="entry name" value="Nucleic acid-binding proteins"/>
    <property type="match status" value="1"/>
</dbReference>
<dbReference type="SUPFAM" id="SSF50331">
    <property type="entry name" value="MOP-like"/>
    <property type="match status" value="1"/>
</dbReference>
<dbReference type="Pfam" id="PF08402">
    <property type="entry name" value="TOBE_2"/>
    <property type="match status" value="1"/>
</dbReference>
<protein>
    <recommendedName>
        <fullName evidence="1">Transport-associated OB type 2 domain-containing protein</fullName>
    </recommendedName>
</protein>
<dbReference type="GO" id="GO:0055052">
    <property type="term" value="C:ATP-binding cassette (ABC) transporter complex, substrate-binding subunit-containing"/>
    <property type="evidence" value="ECO:0007669"/>
    <property type="project" value="TreeGrafter"/>
</dbReference>
<evidence type="ECO:0000259" key="1">
    <source>
        <dbReference type="Pfam" id="PF08402"/>
    </source>
</evidence>
<dbReference type="GO" id="GO:0005524">
    <property type="term" value="F:ATP binding"/>
    <property type="evidence" value="ECO:0007669"/>
    <property type="project" value="InterPro"/>
</dbReference>
<dbReference type="InterPro" id="IPR047641">
    <property type="entry name" value="ABC_transpr_MalK/UgpC-like"/>
</dbReference>
<name>A0A8J3B9G6_9BACI</name>
<dbReference type="PANTHER" id="PTHR43875:SF1">
    <property type="entry name" value="OSMOPROTECTIVE COMPOUNDS UPTAKE ATP-BINDING PROTEIN GGTA"/>
    <property type="match status" value="1"/>
</dbReference>
<accession>A0A8J3B9G6</accession>
<dbReference type="SUPFAM" id="SSF52540">
    <property type="entry name" value="P-loop containing nucleoside triphosphate hydrolases"/>
    <property type="match status" value="1"/>
</dbReference>
<dbReference type="Gene3D" id="3.40.50.300">
    <property type="entry name" value="P-loop containing nucleotide triphosphate hydrolases"/>
    <property type="match status" value="1"/>
</dbReference>
<reference evidence="2" key="1">
    <citation type="journal article" date="2014" name="Int. J. Syst. Evol. Microbiol.">
        <title>Complete genome sequence of Corynebacterium casei LMG S-19264T (=DSM 44701T), isolated from a smear-ripened cheese.</title>
        <authorList>
            <consortium name="US DOE Joint Genome Institute (JGI-PGF)"/>
            <person name="Walter F."/>
            <person name="Albersmeier A."/>
            <person name="Kalinowski J."/>
            <person name="Ruckert C."/>
        </authorList>
    </citation>
    <scope>NUCLEOTIDE SEQUENCE</scope>
    <source>
        <strain evidence="2">JCM 14719</strain>
    </source>
</reference>
<dbReference type="GO" id="GO:0016887">
    <property type="term" value="F:ATP hydrolysis activity"/>
    <property type="evidence" value="ECO:0007669"/>
    <property type="project" value="InterPro"/>
</dbReference>
<reference evidence="2" key="2">
    <citation type="submission" date="2020-09" db="EMBL/GenBank/DDBJ databases">
        <authorList>
            <person name="Sun Q."/>
            <person name="Ohkuma M."/>
        </authorList>
    </citation>
    <scope>NUCLEOTIDE SEQUENCE</scope>
    <source>
        <strain evidence="2">JCM 14719</strain>
    </source>
</reference>
<gene>
    <name evidence="2" type="ORF">GCM10007043_06220</name>
</gene>
<evidence type="ECO:0000313" key="3">
    <source>
        <dbReference type="Proteomes" id="UP000637720"/>
    </source>
</evidence>
<organism evidence="2 3">
    <name type="scientific">Calditerricola satsumensis</name>
    <dbReference type="NCBI Taxonomy" id="373054"/>
    <lineage>
        <taxon>Bacteria</taxon>
        <taxon>Bacillati</taxon>
        <taxon>Bacillota</taxon>
        <taxon>Bacilli</taxon>
        <taxon>Bacillales</taxon>
        <taxon>Bacillaceae</taxon>
        <taxon>Calditerricola</taxon>
    </lineage>
</organism>
<dbReference type="EMBL" id="BMOF01000007">
    <property type="protein sequence ID" value="GGJ95162.1"/>
    <property type="molecule type" value="Genomic_DNA"/>
</dbReference>
<dbReference type="AlphaFoldDB" id="A0A8J3B9G6"/>
<evidence type="ECO:0000313" key="2">
    <source>
        <dbReference type="EMBL" id="GGJ95162.1"/>
    </source>
</evidence>
<dbReference type="InterPro" id="IPR027417">
    <property type="entry name" value="P-loop_NTPase"/>
</dbReference>
<keyword evidence="3" id="KW-1185">Reference proteome</keyword>
<dbReference type="PANTHER" id="PTHR43875">
    <property type="entry name" value="MALTODEXTRIN IMPORT ATP-BINDING PROTEIN MSMX"/>
    <property type="match status" value="1"/>
</dbReference>
<sequence>MLLLDEPLSNLDAQLRLAMRVEIRRIQREVGITTVLVTHDQIEAMTIADRVVLMDAGRIVAHGTPSELYRTPPNRFTAAFIGHPPMNWLEGRSDGRRLHVAGTGFSIELDVPLPAGEYDIGVRPHQVELTAPGQGFADGTVELVELLGHEAMATVRVEGGPRLRVLVDGGAPPSEGQRVGVRVAPHALHVFRKDDGRRVSLAGGEANAPLVQ</sequence>
<dbReference type="InterPro" id="IPR013611">
    <property type="entry name" value="Transp-assoc_OB_typ2"/>
</dbReference>
<dbReference type="InterPro" id="IPR012340">
    <property type="entry name" value="NA-bd_OB-fold"/>
</dbReference>